<feature type="binding site" evidence="10">
    <location>
        <position position="125"/>
    </location>
    <ligand>
        <name>Na(+)</name>
        <dbReference type="ChEBI" id="CHEBI:29101"/>
        <note>structural</note>
    </ligand>
</feature>
<protein>
    <recommendedName>
        <fullName evidence="10">Fluoride-specific ion channel FluC</fullName>
    </recommendedName>
</protein>
<dbReference type="RefSeq" id="WP_144414381.1">
    <property type="nucleotide sequence ID" value="NZ_JAWFIY010000030.1"/>
</dbReference>
<feature type="region of interest" description="Disordered" evidence="11">
    <location>
        <begin position="187"/>
        <end position="206"/>
    </location>
</feature>
<dbReference type="OrthoDB" id="3240363at2"/>
<comment type="subcellular location">
    <subcellularLocation>
        <location evidence="1 10">Cell membrane</location>
        <topology evidence="1 10">Multi-pass membrane protein</topology>
    </subcellularLocation>
</comment>
<organism evidence="12 13">
    <name type="scientific">Bifidobacterium scardovii</name>
    <dbReference type="NCBI Taxonomy" id="158787"/>
    <lineage>
        <taxon>Bacteria</taxon>
        <taxon>Bacillati</taxon>
        <taxon>Actinomycetota</taxon>
        <taxon>Actinomycetes</taxon>
        <taxon>Bifidobacteriales</taxon>
        <taxon>Bifidobacteriaceae</taxon>
        <taxon>Bifidobacterium</taxon>
    </lineage>
</organism>
<keyword evidence="3 10" id="KW-0812">Transmembrane</keyword>
<keyword evidence="10" id="KW-0406">Ion transport</keyword>
<dbReference type="PANTHER" id="PTHR28259">
    <property type="entry name" value="FLUORIDE EXPORT PROTEIN 1-RELATED"/>
    <property type="match status" value="1"/>
</dbReference>
<dbReference type="InterPro" id="IPR003691">
    <property type="entry name" value="FluC"/>
</dbReference>
<keyword evidence="4 10" id="KW-1133">Transmembrane helix</keyword>
<sequence>MEMAASAVRLNDGGHAAPPQIPLAPFKRMQARFNPLADGMMYLVVFVGGFFGTAMRYGLSLVIPASPASSGFLHSFHLATFTANMLACCIFAMLTTYMSQASWIRKRVRQLASRGVGMGMCGGFSTLSAMAIEDLTSVHQGRVAGFMFYTLVSFACGLIVAWLGTRIALVLATKRSVSVIRESLANPGSSVRASAPPSGDYGQPLRHGQATAGGLALGGISGQGQDTTLVPSFEPDPVTDEIPLVADPMRGEAREQ</sequence>
<evidence type="ECO:0000256" key="5">
    <source>
        <dbReference type="ARBA" id="ARBA00023136"/>
    </source>
</evidence>
<evidence type="ECO:0000256" key="1">
    <source>
        <dbReference type="ARBA" id="ARBA00004651"/>
    </source>
</evidence>
<keyword evidence="13" id="KW-1185">Reference proteome</keyword>
<evidence type="ECO:0000256" key="6">
    <source>
        <dbReference type="ARBA" id="ARBA00023303"/>
    </source>
</evidence>
<comment type="similarity">
    <text evidence="7 10">Belongs to the fluoride channel Fluc/FEX (TC 1.A.43) family.</text>
</comment>
<keyword evidence="10" id="KW-0479">Metal-binding</keyword>
<comment type="catalytic activity">
    <reaction evidence="8">
        <text>fluoride(in) = fluoride(out)</text>
        <dbReference type="Rhea" id="RHEA:76159"/>
        <dbReference type="ChEBI" id="CHEBI:17051"/>
    </reaction>
    <physiologicalReaction direction="left-to-right" evidence="8">
        <dbReference type="Rhea" id="RHEA:76160"/>
    </physiologicalReaction>
</comment>
<evidence type="ECO:0000256" key="10">
    <source>
        <dbReference type="HAMAP-Rule" id="MF_00454"/>
    </source>
</evidence>
<dbReference type="GO" id="GO:0005886">
    <property type="term" value="C:plasma membrane"/>
    <property type="evidence" value="ECO:0007669"/>
    <property type="project" value="UniProtKB-SubCell"/>
</dbReference>
<evidence type="ECO:0000256" key="8">
    <source>
        <dbReference type="ARBA" id="ARBA00035585"/>
    </source>
</evidence>
<dbReference type="GO" id="GO:0046872">
    <property type="term" value="F:metal ion binding"/>
    <property type="evidence" value="ECO:0007669"/>
    <property type="project" value="UniProtKB-KW"/>
</dbReference>
<feature type="transmembrane region" description="Helical" evidence="10">
    <location>
        <begin position="144"/>
        <end position="165"/>
    </location>
</feature>
<evidence type="ECO:0000313" key="13">
    <source>
        <dbReference type="Proteomes" id="UP000029033"/>
    </source>
</evidence>
<feature type="region of interest" description="Disordered" evidence="11">
    <location>
        <begin position="212"/>
        <end position="256"/>
    </location>
</feature>
<dbReference type="Pfam" id="PF02537">
    <property type="entry name" value="CRCB"/>
    <property type="match status" value="1"/>
</dbReference>
<feature type="transmembrane region" description="Helical" evidence="10">
    <location>
        <begin position="111"/>
        <end position="132"/>
    </location>
</feature>
<evidence type="ECO:0000256" key="9">
    <source>
        <dbReference type="ARBA" id="ARBA00049940"/>
    </source>
</evidence>
<dbReference type="GO" id="GO:0062054">
    <property type="term" value="F:fluoride channel activity"/>
    <property type="evidence" value="ECO:0007669"/>
    <property type="project" value="UniProtKB-UniRule"/>
</dbReference>
<gene>
    <name evidence="10" type="primary">fluC</name>
    <name evidence="10" type="synonym">crcB</name>
    <name evidence="12" type="ORF">BSCA_0141</name>
</gene>
<evidence type="ECO:0000256" key="2">
    <source>
        <dbReference type="ARBA" id="ARBA00022475"/>
    </source>
</evidence>
<keyword evidence="10" id="KW-0813">Transport</keyword>
<keyword evidence="6 10" id="KW-0407">Ion channel</keyword>
<dbReference type="GO" id="GO:0140114">
    <property type="term" value="P:cellular detoxification of fluoride"/>
    <property type="evidence" value="ECO:0007669"/>
    <property type="project" value="UniProtKB-UniRule"/>
</dbReference>
<evidence type="ECO:0000256" key="7">
    <source>
        <dbReference type="ARBA" id="ARBA00035120"/>
    </source>
</evidence>
<accession>A0A087DDQ1</accession>
<dbReference type="EMBL" id="JGZO01000012">
    <property type="protein sequence ID" value="KFI93651.1"/>
    <property type="molecule type" value="Genomic_DNA"/>
</dbReference>
<feature type="transmembrane region" description="Helical" evidence="10">
    <location>
        <begin position="36"/>
        <end position="58"/>
    </location>
</feature>
<dbReference type="eggNOG" id="COG0239">
    <property type="taxonomic scope" value="Bacteria"/>
</dbReference>
<comment type="activity regulation">
    <text evidence="10">Na(+) is not transported, but it plays an essential structural role and its presence is essential for fluoride channel function.</text>
</comment>
<feature type="transmembrane region" description="Helical" evidence="10">
    <location>
        <begin position="78"/>
        <end position="99"/>
    </location>
</feature>
<dbReference type="HAMAP" id="MF_00454">
    <property type="entry name" value="FluC"/>
    <property type="match status" value="1"/>
</dbReference>
<keyword evidence="5 10" id="KW-0472">Membrane</keyword>
<keyword evidence="10" id="KW-0915">Sodium</keyword>
<evidence type="ECO:0000256" key="3">
    <source>
        <dbReference type="ARBA" id="ARBA00022692"/>
    </source>
</evidence>
<keyword evidence="2 10" id="KW-1003">Cell membrane</keyword>
<name>A0A087DDQ1_9BIFI</name>
<feature type="binding site" evidence="10">
    <location>
        <position position="122"/>
    </location>
    <ligand>
        <name>Na(+)</name>
        <dbReference type="ChEBI" id="CHEBI:29101"/>
        <note>structural</note>
    </ligand>
</feature>
<proteinExistence type="inferred from homology"/>
<comment type="caution">
    <text evidence="12">The sequence shown here is derived from an EMBL/GenBank/DDBJ whole genome shotgun (WGS) entry which is preliminary data.</text>
</comment>
<dbReference type="AlphaFoldDB" id="A0A087DDQ1"/>
<evidence type="ECO:0000256" key="4">
    <source>
        <dbReference type="ARBA" id="ARBA00022989"/>
    </source>
</evidence>
<reference evidence="12 13" key="1">
    <citation type="submission" date="2014-03" db="EMBL/GenBank/DDBJ databases">
        <title>Genomics of Bifidobacteria.</title>
        <authorList>
            <person name="Ventura M."/>
            <person name="Milani C."/>
            <person name="Lugli G.A."/>
        </authorList>
    </citation>
    <scope>NUCLEOTIDE SEQUENCE [LARGE SCALE GENOMIC DNA]</scope>
    <source>
        <strain evidence="12 13">LMG 21589</strain>
    </source>
</reference>
<evidence type="ECO:0000313" key="12">
    <source>
        <dbReference type="EMBL" id="KFI93651.1"/>
    </source>
</evidence>
<dbReference type="PANTHER" id="PTHR28259:SF1">
    <property type="entry name" value="FLUORIDE EXPORT PROTEIN 1-RELATED"/>
    <property type="match status" value="1"/>
</dbReference>
<dbReference type="Proteomes" id="UP000029033">
    <property type="component" value="Unassembled WGS sequence"/>
</dbReference>
<evidence type="ECO:0000256" key="11">
    <source>
        <dbReference type="SAM" id="MobiDB-lite"/>
    </source>
</evidence>
<comment type="function">
    <text evidence="9 10">Fluoride-specific ion channel. Important for reducing fluoride concentration in the cell, thus reducing its toxicity.</text>
</comment>
<dbReference type="STRING" id="158787.BSCA_0141"/>